<dbReference type="GO" id="GO:0008080">
    <property type="term" value="F:N-acetyltransferase activity"/>
    <property type="evidence" value="ECO:0007669"/>
    <property type="project" value="InterPro"/>
</dbReference>
<evidence type="ECO:0000256" key="2">
    <source>
        <dbReference type="SAM" id="Phobius"/>
    </source>
</evidence>
<evidence type="ECO:0000256" key="1">
    <source>
        <dbReference type="ARBA" id="ARBA00022679"/>
    </source>
</evidence>
<dbReference type="PANTHER" id="PTHR13947:SF48">
    <property type="entry name" value="N-ACETYLTRANSFERASE 8-RELATED"/>
    <property type="match status" value="1"/>
</dbReference>
<keyword evidence="4" id="KW-1185">Reference proteome</keyword>
<reference evidence="3" key="1">
    <citation type="submission" date="2025-08" db="UniProtKB">
        <authorList>
            <consortium name="Ensembl"/>
        </authorList>
    </citation>
    <scope>IDENTIFICATION</scope>
</reference>
<dbReference type="AlphaFoldDB" id="A0A667GRC6"/>
<keyword evidence="2" id="KW-0472">Membrane</keyword>
<dbReference type="InterPro" id="IPR050769">
    <property type="entry name" value="NAT_camello-type"/>
</dbReference>
<keyword evidence="1" id="KW-0808">Transferase</keyword>
<proteinExistence type="predicted"/>
<keyword evidence="2" id="KW-1133">Transmembrane helix</keyword>
<dbReference type="Proteomes" id="UP000472241">
    <property type="component" value="Unplaced"/>
</dbReference>
<accession>A0A667GRC6</accession>
<reference evidence="3" key="2">
    <citation type="submission" date="2025-09" db="UniProtKB">
        <authorList>
            <consortium name="Ensembl"/>
        </authorList>
    </citation>
    <scope>IDENTIFICATION</scope>
</reference>
<organism evidence="3 4">
    <name type="scientific">Lynx canadensis</name>
    <name type="common">Canada lynx</name>
    <name type="synonym">Felis canadensis</name>
    <dbReference type="NCBI Taxonomy" id="61383"/>
    <lineage>
        <taxon>Eukaryota</taxon>
        <taxon>Metazoa</taxon>
        <taxon>Chordata</taxon>
        <taxon>Craniata</taxon>
        <taxon>Vertebrata</taxon>
        <taxon>Euteleostomi</taxon>
        <taxon>Mammalia</taxon>
        <taxon>Eutheria</taxon>
        <taxon>Laurasiatheria</taxon>
        <taxon>Carnivora</taxon>
        <taxon>Feliformia</taxon>
        <taxon>Felidae</taxon>
        <taxon>Felinae</taxon>
        <taxon>Lynx</taxon>
    </lineage>
</organism>
<sequence>MAPYHIRKYRENDRTRVLDVFSQGMNEHIPTTFCHILKLPRTLVLLLGVPLTLFLLSGSWVLALVASLILLAALRFLSRYPWTNTVKAYCSVTWEPSGVSGGWPPHSVFWGGCYFIYLVP</sequence>
<name>A0A667GRC6_LYNCA</name>
<evidence type="ECO:0000313" key="4">
    <source>
        <dbReference type="Proteomes" id="UP000472241"/>
    </source>
</evidence>
<feature type="transmembrane region" description="Helical" evidence="2">
    <location>
        <begin position="43"/>
        <end position="74"/>
    </location>
</feature>
<protein>
    <submittedName>
        <fullName evidence="3">Uncharacterized protein</fullName>
    </submittedName>
</protein>
<dbReference type="Ensembl" id="ENSLCNT00005018089.1">
    <property type="protein sequence ID" value="ENSLCNP00005016134.1"/>
    <property type="gene ID" value="ENSLCNG00005010631.1"/>
</dbReference>
<evidence type="ECO:0000313" key="3">
    <source>
        <dbReference type="Ensembl" id="ENSLCNP00005016134.1"/>
    </source>
</evidence>
<keyword evidence="2" id="KW-0812">Transmembrane</keyword>
<dbReference type="PANTHER" id="PTHR13947">
    <property type="entry name" value="GNAT FAMILY N-ACETYLTRANSFERASE"/>
    <property type="match status" value="1"/>
</dbReference>